<comment type="caution">
    <text evidence="1">The sequence shown here is derived from an EMBL/GenBank/DDBJ whole genome shotgun (WGS) entry which is preliminary data.</text>
</comment>
<protein>
    <submittedName>
        <fullName evidence="1">Uncharacterized protein</fullName>
    </submittedName>
</protein>
<proteinExistence type="predicted"/>
<dbReference type="EMBL" id="CM047738">
    <property type="protein sequence ID" value="KAJ0045489.1"/>
    <property type="molecule type" value="Genomic_DNA"/>
</dbReference>
<sequence length="119" mass="12732">MAHNVKSSTSTTTKLNTSTNKIDHGKNHKKIVTSSSAPDRALTQPKPRQAMTRATATSKSTTTDVTIKSGHGVEVEVEMVTEETVINELDAADMKQSFAKSLLGFIRTCSMLGGEIAVP</sequence>
<name>A0ACC0Z3V6_9ROSI</name>
<reference evidence="2" key="1">
    <citation type="journal article" date="2023" name="G3 (Bethesda)">
        <title>Genome assembly and association tests identify interacting loci associated with vigor, precocity, and sex in interspecific pistachio rootstocks.</title>
        <authorList>
            <person name="Palmer W."/>
            <person name="Jacygrad E."/>
            <person name="Sagayaradj S."/>
            <person name="Cavanaugh K."/>
            <person name="Han R."/>
            <person name="Bertier L."/>
            <person name="Beede B."/>
            <person name="Kafkas S."/>
            <person name="Golino D."/>
            <person name="Preece J."/>
            <person name="Michelmore R."/>
        </authorList>
    </citation>
    <scope>NUCLEOTIDE SEQUENCE [LARGE SCALE GENOMIC DNA]</scope>
</reference>
<gene>
    <name evidence="1" type="ORF">Pint_03719</name>
</gene>
<accession>A0ACC0Z3V6</accession>
<dbReference type="Proteomes" id="UP001163603">
    <property type="component" value="Chromosome 3"/>
</dbReference>
<evidence type="ECO:0000313" key="1">
    <source>
        <dbReference type="EMBL" id="KAJ0045489.1"/>
    </source>
</evidence>
<keyword evidence="2" id="KW-1185">Reference proteome</keyword>
<organism evidence="1 2">
    <name type="scientific">Pistacia integerrima</name>
    <dbReference type="NCBI Taxonomy" id="434235"/>
    <lineage>
        <taxon>Eukaryota</taxon>
        <taxon>Viridiplantae</taxon>
        <taxon>Streptophyta</taxon>
        <taxon>Embryophyta</taxon>
        <taxon>Tracheophyta</taxon>
        <taxon>Spermatophyta</taxon>
        <taxon>Magnoliopsida</taxon>
        <taxon>eudicotyledons</taxon>
        <taxon>Gunneridae</taxon>
        <taxon>Pentapetalae</taxon>
        <taxon>rosids</taxon>
        <taxon>malvids</taxon>
        <taxon>Sapindales</taxon>
        <taxon>Anacardiaceae</taxon>
        <taxon>Pistacia</taxon>
    </lineage>
</organism>
<evidence type="ECO:0000313" key="2">
    <source>
        <dbReference type="Proteomes" id="UP001163603"/>
    </source>
</evidence>